<proteinExistence type="predicted"/>
<reference evidence="4 5" key="1">
    <citation type="submission" date="2016-09" db="EMBL/GenBank/DDBJ databases">
        <title>genome sequence of Mycobacterium sp. 739 SCH.</title>
        <authorList>
            <person name="Greninger A.L."/>
            <person name="Qin X."/>
            <person name="Jerome K."/>
            <person name="Vora S."/>
            <person name="Quinn K."/>
        </authorList>
    </citation>
    <scope>NUCLEOTIDE SEQUENCE [LARGE SCALE GENOMIC DNA]</scope>
    <source>
        <strain evidence="4 5">SCH</strain>
    </source>
</reference>
<dbReference type="Gene3D" id="2.130.10.10">
    <property type="entry name" value="YVTN repeat-like/Quinoprotein amine dehydrogenase"/>
    <property type="match status" value="2"/>
</dbReference>
<dbReference type="SUPFAM" id="SSF50974">
    <property type="entry name" value="Nitrous oxide reductase, N-terminal domain"/>
    <property type="match status" value="1"/>
</dbReference>
<keyword evidence="5" id="KW-1185">Reference proteome</keyword>
<dbReference type="InterPro" id="IPR051923">
    <property type="entry name" value="Glycosyl_Hydrolase_39"/>
</dbReference>
<evidence type="ECO:0000259" key="3">
    <source>
        <dbReference type="PROSITE" id="PS50268"/>
    </source>
</evidence>
<dbReference type="PANTHER" id="PTHR12631">
    <property type="entry name" value="ALPHA-L-IDURONIDASE"/>
    <property type="match status" value="1"/>
</dbReference>
<dbReference type="PROSITE" id="PS50268">
    <property type="entry name" value="CADHERIN_2"/>
    <property type="match status" value="1"/>
</dbReference>
<dbReference type="PANTHER" id="PTHR12631:SF10">
    <property type="entry name" value="BETA-XYLOSIDASE-LIKE PROTEIN-RELATED"/>
    <property type="match status" value="1"/>
</dbReference>
<dbReference type="GO" id="GO:0004553">
    <property type="term" value="F:hydrolase activity, hydrolyzing O-glycosyl compounds"/>
    <property type="evidence" value="ECO:0007669"/>
    <property type="project" value="TreeGrafter"/>
</dbReference>
<dbReference type="SUPFAM" id="SSF51445">
    <property type="entry name" value="(Trans)glycosidases"/>
    <property type="match status" value="1"/>
</dbReference>
<evidence type="ECO:0000313" key="5">
    <source>
        <dbReference type="Proteomes" id="UP000178953"/>
    </source>
</evidence>
<dbReference type="NCBIfam" id="TIGR01965">
    <property type="entry name" value="VCBS_repeat"/>
    <property type="match status" value="3"/>
</dbReference>
<dbReference type="EMBL" id="MCHX01000014">
    <property type="protein sequence ID" value="OFJ54351.1"/>
    <property type="molecule type" value="Genomic_DNA"/>
</dbReference>
<dbReference type="InterPro" id="IPR017853">
    <property type="entry name" value="GH"/>
</dbReference>
<evidence type="ECO:0000256" key="1">
    <source>
        <dbReference type="SAM" id="MobiDB-lite"/>
    </source>
</evidence>
<dbReference type="Proteomes" id="UP000178953">
    <property type="component" value="Unassembled WGS sequence"/>
</dbReference>
<feature type="signal peptide" evidence="2">
    <location>
        <begin position="1"/>
        <end position="24"/>
    </location>
</feature>
<dbReference type="InterPro" id="IPR015919">
    <property type="entry name" value="Cadherin-like_sf"/>
</dbReference>
<dbReference type="SUPFAM" id="SSF49313">
    <property type="entry name" value="Cadherin-like"/>
    <property type="match status" value="1"/>
</dbReference>
<dbReference type="InterPro" id="IPR002126">
    <property type="entry name" value="Cadherin-like_dom"/>
</dbReference>
<keyword evidence="2" id="KW-0732">Signal</keyword>
<gene>
    <name evidence="4" type="ORF">BEL07_08065</name>
</gene>
<feature type="compositionally biased region" description="Low complexity" evidence="1">
    <location>
        <begin position="158"/>
        <end position="204"/>
    </location>
</feature>
<dbReference type="Gene3D" id="3.20.20.80">
    <property type="entry name" value="Glycosidases"/>
    <property type="match status" value="1"/>
</dbReference>
<comment type="caution">
    <text evidence="4">The sequence shown here is derived from an EMBL/GenBank/DDBJ whole genome shotgun (WGS) entry which is preliminary data.</text>
</comment>
<feature type="compositionally biased region" description="Low complexity" evidence="1">
    <location>
        <begin position="125"/>
        <end position="150"/>
    </location>
</feature>
<evidence type="ECO:0000256" key="2">
    <source>
        <dbReference type="SAM" id="SignalP"/>
    </source>
</evidence>
<feature type="chain" id="PRO_5038336951" description="Cadherin domain-containing protein" evidence="2">
    <location>
        <begin position="25"/>
        <end position="1450"/>
    </location>
</feature>
<dbReference type="Gene3D" id="2.60.40.60">
    <property type="entry name" value="Cadherins"/>
    <property type="match status" value="1"/>
</dbReference>
<protein>
    <recommendedName>
        <fullName evidence="3">Cadherin domain-containing protein</fullName>
    </recommendedName>
</protein>
<evidence type="ECO:0000313" key="4">
    <source>
        <dbReference type="EMBL" id="OFJ54351.1"/>
    </source>
</evidence>
<accession>A0A1E8Q7Z2</accession>
<dbReference type="Pfam" id="PF17963">
    <property type="entry name" value="Big_9"/>
    <property type="match status" value="5"/>
</dbReference>
<feature type="domain" description="Cadherin" evidence="3">
    <location>
        <begin position="1027"/>
        <end position="1135"/>
    </location>
</feature>
<name>A0A1E8Q7Z2_9MYCO</name>
<sequence>MQYKDFVGRVGALAVALGVGTAIATPAGVAWASPETGGTTSSTQSGDAGANDTDTTGNTGSGPATGQPTGTADATGTATGSGASGSSSSRETTADGTMPAGTTAAGSASSEHVAPGVTVSHSGGAQTSTHGTADTTTANTKSNHTTATSNDSSVTARSTAPSTAQNPSAPSSSALSSPAPSPRPTATAGTTTAAPQTRTAAANPAATAPVTLAVAPAPTPAPVVAAAPVREVSVIEAVVAPALSSWLSALQRGWTESPLAWLFLAAARREVGTDATATVAPTARVAATQVVAAAVVNQAPTAVGTFGTVNPQTGAITGKVVATDPEGVKPTVALTTRPTAGTLTFDATTATFTYTPTAAQRILAGATPDADTIAMTVTVSDGVNKVPVRIDIPVGEVPLAVRTDVRGVPAGAVAATSTRAFVTNRDAGTVTVIDTVTSTVLGTYAAGAAPDGVVVKQDGTRLYVSSSTKNTVTVLDAATGAVKATLAVAKPTAMTLSRTGASLYVASYDGARVLRVNTATNTVATTTTLPTGYRPTGIAASPDDTRVYVTTDTPTGGTAILTFAPTATTTSTVTRLAGRAASLTVSPDNARLYVGGEDGTVSVVDTRTRATVGVMPVGGLAAVGLAVSSDGTTLFVTDSAGRVGAFATATGGILNAVATSSTIDLGARPGSAVSADGTEMYVTDRAAGVLRVVSLTARNTAPVAGTATIGAPNPTTGAVTGSLGVTDPNGDPLSYALTGKPVRGTVTLTAAGGFTYTPTAAARHDAATVGAPASLTTDAFTVTVNDGRRGVVTTTVTVGISPTNRVPTVTTTVSAPNTTTGVVTGTVTGTDLDNDALTYTQSVAPTKGTVSLTATGAFTYTPTAAARHAAQKLGATAADKQDTFTVTVADGHGGTLATRLTVAISPTNAAPTGGAATVTQVNTSTGTVTGTLTAVDRDGDPLTFTAATATKGTLSINGSTFSYTPTPAARDAASAPNATAASKAEAITVTVTDGYGGSATFTLTAPITPNPVGNRPPVTGVAAVGSSSSAIGTVTGTVTATDPDGDALTYTVTSGPSKGVVKVDAATGAFTYTPTVDARYTALVTPGVDTDAFTVAVKDELGASTTTTVSVTIVPPAANAVDQRATSVAIHVPDLLFYDQAQIDTALDALQSLGITDLRVLVPWAAVQPLQGWNDWSAVDRVITSAAARNIKVLGVLNSTPTWAAVDNTWPLAGMPKDNAQFAAFAGAAAARYKGKVTAWEVWNEPNGFNFWQPGPNAAQYTELLKAAYPAIKAADPDAVVVAASVGSVIDWGNLLVNPVRFVSEMYAAGAAGYFDALSFHPYQYTTPFTQGGYLYESPLNQVNRIYALMVANGDGHKKIWATEYGQPSSQASDENQAAYLGDFLRGWRTLSFAGPAFIHTLVDRADGDPVEGSFGLFHPDWTPKPSASTVVTVIAENDAIEAARNQSVL</sequence>
<dbReference type="InterPro" id="IPR015943">
    <property type="entry name" value="WD40/YVTN_repeat-like_dom_sf"/>
</dbReference>
<dbReference type="GO" id="GO:0007156">
    <property type="term" value="P:homophilic cell adhesion via plasma membrane adhesion molecules"/>
    <property type="evidence" value="ECO:0007669"/>
    <property type="project" value="InterPro"/>
</dbReference>
<dbReference type="GO" id="GO:0005509">
    <property type="term" value="F:calcium ion binding"/>
    <property type="evidence" value="ECO:0007669"/>
    <property type="project" value="InterPro"/>
</dbReference>
<feature type="compositionally biased region" description="Low complexity" evidence="1">
    <location>
        <begin position="33"/>
        <end position="110"/>
    </location>
</feature>
<dbReference type="InterPro" id="IPR010221">
    <property type="entry name" value="VCBS_dom"/>
</dbReference>
<feature type="region of interest" description="Disordered" evidence="1">
    <location>
        <begin position="33"/>
        <end position="204"/>
    </location>
</feature>
<organism evidence="4 5">
    <name type="scientific">Mycolicibacterium grossiae</name>
    <dbReference type="NCBI Taxonomy" id="1552759"/>
    <lineage>
        <taxon>Bacteria</taxon>
        <taxon>Bacillati</taxon>
        <taxon>Actinomycetota</taxon>
        <taxon>Actinomycetes</taxon>
        <taxon>Mycobacteriales</taxon>
        <taxon>Mycobacteriaceae</taxon>
        <taxon>Mycolicibacterium</taxon>
    </lineage>
</organism>
<dbReference type="GO" id="GO:0016020">
    <property type="term" value="C:membrane"/>
    <property type="evidence" value="ECO:0007669"/>
    <property type="project" value="InterPro"/>
</dbReference>
<dbReference type="InterPro" id="IPR011045">
    <property type="entry name" value="N2O_reductase_N"/>
</dbReference>